<accession>A0AAW4ZZ03</accession>
<dbReference type="InterPro" id="IPR005587">
    <property type="entry name" value="UPF0304_YfbU"/>
</dbReference>
<dbReference type="NCBIfam" id="NF003936">
    <property type="entry name" value="PRK05445.1"/>
    <property type="match status" value="1"/>
</dbReference>
<name>A0AAW4ZZ03_PHOPO</name>
<reference evidence="1" key="1">
    <citation type="submission" date="2019-11" db="EMBL/GenBank/DDBJ databases">
        <title>Comparative genomics of photobacteria reveal adaptation to distinct habitats.</title>
        <authorList>
            <person name="Fuertes-Perez S."/>
            <person name="Hilgarth M."/>
            <person name="Vogel R.F."/>
        </authorList>
    </citation>
    <scope>NUCLEOTIDE SEQUENCE</scope>
    <source>
        <strain evidence="1">TMW2.2145</strain>
    </source>
</reference>
<dbReference type="RefSeq" id="WP_232581683.1">
    <property type="nucleotide sequence ID" value="NZ_NQLT01000023.1"/>
</dbReference>
<comment type="caution">
    <text evidence="1">The sequence shown here is derived from an EMBL/GenBank/DDBJ whole genome shotgun (WGS) entry which is preliminary data.</text>
</comment>
<evidence type="ECO:0000313" key="1">
    <source>
        <dbReference type="EMBL" id="MCF2303788.1"/>
    </source>
</evidence>
<evidence type="ECO:0000313" key="2">
    <source>
        <dbReference type="Proteomes" id="UP000813876"/>
    </source>
</evidence>
<dbReference type="InterPro" id="IPR023146">
    <property type="entry name" value="YfbU_alpha-helical_sf"/>
</dbReference>
<organism evidence="1 2">
    <name type="scientific">Photobacterium phosphoreum</name>
    <dbReference type="NCBI Taxonomy" id="659"/>
    <lineage>
        <taxon>Bacteria</taxon>
        <taxon>Pseudomonadati</taxon>
        <taxon>Pseudomonadota</taxon>
        <taxon>Gammaproteobacteria</taxon>
        <taxon>Vibrionales</taxon>
        <taxon>Vibrionaceae</taxon>
        <taxon>Photobacterium</taxon>
    </lineage>
</organism>
<dbReference type="Proteomes" id="UP000813876">
    <property type="component" value="Unassembled WGS sequence"/>
</dbReference>
<dbReference type="EMBL" id="WMCP01000033">
    <property type="protein sequence ID" value="MCF2303788.1"/>
    <property type="molecule type" value="Genomic_DNA"/>
</dbReference>
<dbReference type="Gene3D" id="1.10.287.680">
    <property type="entry name" value="Helix hairpin bin"/>
    <property type="match status" value="1"/>
</dbReference>
<dbReference type="AlphaFoldDB" id="A0AAW4ZZ03"/>
<sequence length="168" mass="20280">MKLDKKERLSLVNQFLILEKLYPEEADYYAQHRQAISEGYELHYEWIYESLWEGLSKDECRRVIDILDMYRAIYFSSRKCTNKMVKEHYWLKFPGFDGNEESSYMSYCRYFIMDLKRYDELRYGQEIPDFNSHMPTLNKYGAMFAVWEELGKSHNLGADKILSILEAR</sequence>
<dbReference type="Gene3D" id="1.10.3190.10">
    <property type="entry name" value="yfbu gene product, domain 2"/>
    <property type="match status" value="1"/>
</dbReference>
<dbReference type="Pfam" id="PF03887">
    <property type="entry name" value="YfbU"/>
    <property type="match status" value="1"/>
</dbReference>
<dbReference type="SUPFAM" id="SSF116960">
    <property type="entry name" value="YfbU-like"/>
    <property type="match status" value="1"/>
</dbReference>
<proteinExistence type="predicted"/>
<gene>
    <name evidence="1" type="ORF">GLP33_18885</name>
</gene>
<dbReference type="InterPro" id="IPR023145">
    <property type="entry name" value="YfbU_helix-hairpin_sf"/>
</dbReference>
<protein>
    <submittedName>
        <fullName evidence="1">YfbU family protein</fullName>
    </submittedName>
</protein>